<keyword evidence="1" id="KW-0802">TPR repeat</keyword>
<evidence type="ECO:0000313" key="5">
    <source>
        <dbReference type="Proteomes" id="UP000528432"/>
    </source>
</evidence>
<keyword evidence="3" id="KW-1133">Transmembrane helix</keyword>
<proteinExistence type="predicted"/>
<evidence type="ECO:0000256" key="3">
    <source>
        <dbReference type="SAM" id="Phobius"/>
    </source>
</evidence>
<dbReference type="Gene3D" id="1.25.40.10">
    <property type="entry name" value="Tetratricopeptide repeat domain"/>
    <property type="match status" value="1"/>
</dbReference>
<evidence type="ECO:0000256" key="2">
    <source>
        <dbReference type="SAM" id="MobiDB-lite"/>
    </source>
</evidence>
<feature type="region of interest" description="Disordered" evidence="2">
    <location>
        <begin position="144"/>
        <end position="166"/>
    </location>
</feature>
<feature type="transmembrane region" description="Helical" evidence="3">
    <location>
        <begin position="9"/>
        <end position="27"/>
    </location>
</feature>
<dbReference type="AlphaFoldDB" id="A0A7Y3V615"/>
<dbReference type="InterPro" id="IPR019734">
    <property type="entry name" value="TPR_rpt"/>
</dbReference>
<feature type="repeat" description="TPR" evidence="1">
    <location>
        <begin position="36"/>
        <end position="69"/>
    </location>
</feature>
<feature type="compositionally biased region" description="Basic and acidic residues" evidence="2">
    <location>
        <begin position="144"/>
        <end position="158"/>
    </location>
</feature>
<name>A0A7Y3V615_CLOCO</name>
<dbReference type="SUPFAM" id="SSF48452">
    <property type="entry name" value="TPR-like"/>
    <property type="match status" value="1"/>
</dbReference>
<dbReference type="Proteomes" id="UP000528432">
    <property type="component" value="Unassembled WGS sequence"/>
</dbReference>
<dbReference type="PROSITE" id="PS50005">
    <property type="entry name" value="TPR"/>
    <property type="match status" value="1"/>
</dbReference>
<protein>
    <recommendedName>
        <fullName evidence="6">TPR repeat-containing protein</fullName>
    </recommendedName>
</protein>
<gene>
    <name evidence="4" type="ORF">HMJ28_02930</name>
</gene>
<keyword evidence="3" id="KW-0812">Transmembrane</keyword>
<keyword evidence="3" id="KW-0472">Membrane</keyword>
<dbReference type="RefSeq" id="WP_171302885.1">
    <property type="nucleotide sequence ID" value="NZ_JABFIF010000003.1"/>
</dbReference>
<comment type="caution">
    <text evidence="4">The sequence shown here is derived from an EMBL/GenBank/DDBJ whole genome shotgun (WGS) entry which is preliminary data.</text>
</comment>
<organism evidence="4 5">
    <name type="scientific">Clostridium cochlearium</name>
    <dbReference type="NCBI Taxonomy" id="1494"/>
    <lineage>
        <taxon>Bacteria</taxon>
        <taxon>Bacillati</taxon>
        <taxon>Bacillota</taxon>
        <taxon>Clostridia</taxon>
        <taxon>Eubacteriales</taxon>
        <taxon>Clostridiaceae</taxon>
        <taxon>Clostridium</taxon>
    </lineage>
</organism>
<dbReference type="InterPro" id="IPR011990">
    <property type="entry name" value="TPR-like_helical_dom_sf"/>
</dbReference>
<sequence length="259" mass="30490">MLKSRNKKTIIYIVVLIILVLAGLLGIKSYSSSKNYKNLIAVANEYMYKKDYDKAIEKFKESLDYKKDPKIQEKIEECDNKLIEISKESLKDKEYEKAEEHLNVLIKHNEKNEEVMKIKSVIKDEIQKDKEEKIKKDIEEARIKQDKRKQKDEEENKKGQVKKSNKITKEEAENLVKPLKKKDQEIRYLGINQVPEIPKESVPYERFPKEIENKQVYIFEILAVYGGGNKEAIGRYYVAFNGNIYKDTYPSNLECVKIK</sequence>
<dbReference type="EMBL" id="JABFIF010000003">
    <property type="protein sequence ID" value="NOH15348.1"/>
    <property type="molecule type" value="Genomic_DNA"/>
</dbReference>
<reference evidence="4 5" key="1">
    <citation type="submission" date="2020-05" db="EMBL/GenBank/DDBJ databases">
        <title>Draft genome sequence of Clostridium cochlearium strain AGROS13 isolated from a sheep dairy farm in New Zealand.</title>
        <authorList>
            <person name="Gupta T.B."/>
            <person name="Jauregui R."/>
            <person name="Risson A.N."/>
            <person name="Brightwell G."/>
            <person name="Maclean P."/>
        </authorList>
    </citation>
    <scope>NUCLEOTIDE SEQUENCE [LARGE SCALE GENOMIC DNA]</scope>
    <source>
        <strain evidence="4 5">AGROS13</strain>
    </source>
</reference>
<evidence type="ECO:0000256" key="1">
    <source>
        <dbReference type="PROSITE-ProRule" id="PRU00339"/>
    </source>
</evidence>
<accession>A0A7Y3V615</accession>
<evidence type="ECO:0000313" key="4">
    <source>
        <dbReference type="EMBL" id="NOH15348.1"/>
    </source>
</evidence>
<evidence type="ECO:0008006" key="6">
    <source>
        <dbReference type="Google" id="ProtNLM"/>
    </source>
</evidence>